<organism evidence="1">
    <name type="scientific">marine sediment metagenome</name>
    <dbReference type="NCBI Taxonomy" id="412755"/>
    <lineage>
        <taxon>unclassified sequences</taxon>
        <taxon>metagenomes</taxon>
        <taxon>ecological metagenomes</taxon>
    </lineage>
</organism>
<accession>A0A0F9K7B9</accession>
<dbReference type="SUPFAM" id="SSF109604">
    <property type="entry name" value="HD-domain/PDEase-like"/>
    <property type="match status" value="1"/>
</dbReference>
<reference evidence="1" key="1">
    <citation type="journal article" date="2015" name="Nature">
        <title>Complex archaea that bridge the gap between prokaryotes and eukaryotes.</title>
        <authorList>
            <person name="Spang A."/>
            <person name="Saw J.H."/>
            <person name="Jorgensen S.L."/>
            <person name="Zaremba-Niedzwiedzka K."/>
            <person name="Martijn J."/>
            <person name="Lind A.E."/>
            <person name="van Eijk R."/>
            <person name="Schleper C."/>
            <person name="Guy L."/>
            <person name="Ettema T.J."/>
        </authorList>
    </citation>
    <scope>NUCLEOTIDE SEQUENCE</scope>
</reference>
<comment type="caution">
    <text evidence="1">The sequence shown here is derived from an EMBL/GenBank/DDBJ whole genome shotgun (WGS) entry which is preliminary data.</text>
</comment>
<gene>
    <name evidence="1" type="ORF">LCGC14_1363940</name>
</gene>
<name>A0A0F9K7B9_9ZZZZ</name>
<dbReference type="EMBL" id="LAZR01008553">
    <property type="protein sequence ID" value="KKM78044.1"/>
    <property type="molecule type" value="Genomic_DNA"/>
</dbReference>
<dbReference type="Pfam" id="PF12917">
    <property type="entry name" value="YfbR-like"/>
    <property type="match status" value="1"/>
</dbReference>
<proteinExistence type="predicted"/>
<evidence type="ECO:0008006" key="2">
    <source>
        <dbReference type="Google" id="ProtNLM"/>
    </source>
</evidence>
<dbReference type="Gene3D" id="1.10.3210.10">
    <property type="entry name" value="Hypothetical protein af1432"/>
    <property type="match status" value="1"/>
</dbReference>
<protein>
    <recommendedName>
        <fullName evidence="2">HD domain-containing protein</fullName>
    </recommendedName>
</protein>
<evidence type="ECO:0000313" key="1">
    <source>
        <dbReference type="EMBL" id="KKM78044.1"/>
    </source>
</evidence>
<sequence length="191" mass="21865">MDRFSQTKLVNPESVLEHHGWVAFTAFALAHKLNGFNESFDLYEVLARAIVHDIDEVGTGDIPRPTKYANDSVHREIDLIASAYVHELTEELGLPELKTHWANAKYDRSGSIIALCDGLSVLFKVWQEAVLFGNRSIIDHAGPVREMLERKFTELNKFIHNATAYEFLITFRSEAMELCDEIEMLEYKGEY</sequence>
<dbReference type="AlphaFoldDB" id="A0A0F9K7B9"/>